<dbReference type="EMBL" id="JACJVP010000014">
    <property type="protein sequence ID" value="MBB6670988.1"/>
    <property type="molecule type" value="Genomic_DNA"/>
</dbReference>
<accession>A0A7X0VF71</accession>
<dbReference type="AlphaFoldDB" id="A0A7X0VF71"/>
<dbReference type="RefSeq" id="WP_185142478.1">
    <property type="nucleotide sequence ID" value="NZ_JACJVP010000014.1"/>
</dbReference>
<dbReference type="InterPro" id="IPR001119">
    <property type="entry name" value="SLH_dom"/>
</dbReference>
<protein>
    <submittedName>
        <fullName evidence="2">S-layer homology domain-containing protein</fullName>
    </submittedName>
</protein>
<proteinExistence type="predicted"/>
<organism evidence="2 3">
    <name type="scientific">Cohnella nanjingensis</name>
    <dbReference type="NCBI Taxonomy" id="1387779"/>
    <lineage>
        <taxon>Bacteria</taxon>
        <taxon>Bacillati</taxon>
        <taxon>Bacillota</taxon>
        <taxon>Bacilli</taxon>
        <taxon>Bacillales</taxon>
        <taxon>Paenibacillaceae</taxon>
        <taxon>Cohnella</taxon>
    </lineage>
</organism>
<dbReference type="Pfam" id="PF19789">
    <property type="entry name" value="DUF6273"/>
    <property type="match status" value="1"/>
</dbReference>
<feature type="domain" description="SLH" evidence="1">
    <location>
        <begin position="1082"/>
        <end position="1145"/>
    </location>
</feature>
<sequence length="1272" mass="133343">MQFIHKKPVKKLTAMQLVIILLLGLFPGIAPMKAQAAIDPTSVGAANDGVDFTATGLLAPNSRIYYGYTNFLVRTTPTRDTEDRPILWRVMGEEKAKYDSTGVAEAADNPDQLVLFSDDVINTNFFDPHPQWSNVWATSYIRKWLNGPSLNGPFMNGAFLGGEQSAIARTLNLQTKDHNLDNTTYTNDYLYLLTTDDFSGDKVTWSSNYTTGKWLGVLPADNIGTLIGGEPIPYFLRSPSWNPNAALGVNVEGTTHSYAYYVDGGNGNSVGIRPAFKLNPSSVVFASVIVPDTGDGMGTVTEDTNYTAAAAGSNHYKLTVLGDDGNGTNPYTLTNLKNDVTHDPVSNNTVISAKARGAFVLSGISSVANGSLDSSYTINYKLVDSNHNIAAYGIANQDASVPGRDLTITLPSTKIDGSSFAANEILTAYVWLQKNHAANSNEASQPLYFKVKLDSTDNIAPVVTAAPPITNNTTGISASSNEPGLIYLIPAATVQSVASFENTIGVSGQKAAVPAADTSVTVPTTGLAEGAYKLYAVDATGNISAALDIAIDNTAPTVALSSSASGTVNAAFQINIIFSKAVNGFDADDIVVGNGKVSNFDATHAPTYTATITPDTSGQEVTVYVAAGAATDAAGNGNTVSNTVRYMYDITKPTVLFGGFTDDQIFTIPPASVTVSVSEAVYSVADGTLVSSSNANALSLLSMEKDGAAFTSYTPSYDETSRTYSLTFDGMLSDGTYKVNVAGNVVKNEMNNTLDAASASFTVAVPVVSDIAANPTSFSSAGGSTTVALTGANLTGQTVNVYLDGTEAATATVSSATSAAATIAIPANAGTRIKTYTMTVYLNGVEVAGKSATVTVSGAPAANHGGGSATAAIGPVIDKNGEPIDPADLDTTKPSVTLEVTPNKDGIAYVSIPASILTSLEGKNATFLFEIKAPYGSYQVPVNLASLIPGLKDLLAASNLNTEDISFKMTLIDKSGNKDIQEAFANGLPNGKVMGAIVDFRIDMINTRTGQIIGTADKFSKALTRAIQMPKNMTGMPAQWGAFRYNASAKKFEFVPAKKAQMDGAWYVMISSYSNSAYVVAQNEASFADAQTHWGKPFIELAAAKGLVSGVGGGLYEPDRSVTRAEFTSMLVQALGRGTSSGSGAAPYDDLKQGAWYFDAVVKAKELGLLSFVKGNSFKPDQPLTREEMASMLAAVIAAQKLPVAKEFVSLDGYKDIGSASPAYLEDIRLMVKLQIMTGTGSNAFGPKGETTRAQAAVVFIRTLQTLGSIDS</sequence>
<dbReference type="Pfam" id="PF19078">
    <property type="entry name" value="Big_12"/>
    <property type="match status" value="1"/>
</dbReference>
<dbReference type="Pfam" id="PF00395">
    <property type="entry name" value="SLH"/>
    <property type="match status" value="3"/>
</dbReference>
<dbReference type="InterPro" id="IPR051465">
    <property type="entry name" value="Cell_Envelope_Struct_Comp"/>
</dbReference>
<dbReference type="Proteomes" id="UP000547209">
    <property type="component" value="Unassembled WGS sequence"/>
</dbReference>
<feature type="domain" description="SLH" evidence="1">
    <location>
        <begin position="1211"/>
        <end position="1272"/>
    </location>
</feature>
<name>A0A7X0VF71_9BACL</name>
<keyword evidence="3" id="KW-1185">Reference proteome</keyword>
<reference evidence="2 3" key="1">
    <citation type="submission" date="2020-08" db="EMBL/GenBank/DDBJ databases">
        <title>Cohnella phylogeny.</title>
        <authorList>
            <person name="Dunlap C."/>
        </authorList>
    </citation>
    <scope>NUCLEOTIDE SEQUENCE [LARGE SCALE GENOMIC DNA]</scope>
    <source>
        <strain evidence="2 3">DSM 28246</strain>
    </source>
</reference>
<comment type="caution">
    <text evidence="2">The sequence shown here is derived from an EMBL/GenBank/DDBJ whole genome shotgun (WGS) entry which is preliminary data.</text>
</comment>
<dbReference type="PROSITE" id="PS51272">
    <property type="entry name" value="SLH"/>
    <property type="match status" value="3"/>
</dbReference>
<dbReference type="PANTHER" id="PTHR43308:SF5">
    <property type="entry name" value="S-LAYER PROTEIN _ PEPTIDOGLYCAN ENDO-BETA-N-ACETYLGLUCOSAMINIDASE"/>
    <property type="match status" value="1"/>
</dbReference>
<dbReference type="InterPro" id="IPR044048">
    <property type="entry name" value="Big_12"/>
</dbReference>
<evidence type="ECO:0000313" key="3">
    <source>
        <dbReference type="Proteomes" id="UP000547209"/>
    </source>
</evidence>
<evidence type="ECO:0000259" key="1">
    <source>
        <dbReference type="PROSITE" id="PS51272"/>
    </source>
</evidence>
<evidence type="ECO:0000313" key="2">
    <source>
        <dbReference type="EMBL" id="MBB6670988.1"/>
    </source>
</evidence>
<feature type="domain" description="SLH" evidence="1">
    <location>
        <begin position="1147"/>
        <end position="1207"/>
    </location>
</feature>
<dbReference type="PANTHER" id="PTHR43308">
    <property type="entry name" value="OUTER MEMBRANE PROTEIN ALPHA-RELATED"/>
    <property type="match status" value="1"/>
</dbReference>
<gene>
    <name evidence="2" type="ORF">H7C19_09835</name>
</gene>
<dbReference type="InterPro" id="IPR046240">
    <property type="entry name" value="DUF6273"/>
</dbReference>